<feature type="region of interest" description="Disordered" evidence="1">
    <location>
        <begin position="477"/>
        <end position="517"/>
    </location>
</feature>
<gene>
    <name evidence="2" type="ORF">Kpol_1006p15</name>
</gene>
<dbReference type="InParanoid" id="A7TQ50"/>
<dbReference type="InterPro" id="IPR015943">
    <property type="entry name" value="WD40/YVTN_repeat-like_dom_sf"/>
</dbReference>
<dbReference type="GO" id="GO:0000920">
    <property type="term" value="P:septum digestion after cytokinesis"/>
    <property type="evidence" value="ECO:0007669"/>
    <property type="project" value="EnsemblFungi"/>
</dbReference>
<evidence type="ECO:0000256" key="1">
    <source>
        <dbReference type="SAM" id="MobiDB-lite"/>
    </source>
</evidence>
<dbReference type="KEGG" id="vpo:Kpol_1006p15"/>
<dbReference type="Gene3D" id="2.130.10.10">
    <property type="entry name" value="YVTN repeat-like/Quinoprotein amine dehydrogenase"/>
    <property type="match status" value="1"/>
</dbReference>
<dbReference type="GO" id="GO:0031683">
    <property type="term" value="F:G-protein beta/gamma-subunit complex binding"/>
    <property type="evidence" value="ECO:0007669"/>
    <property type="project" value="EnsemblFungi"/>
</dbReference>
<dbReference type="Proteomes" id="UP000000267">
    <property type="component" value="Unassembled WGS sequence"/>
</dbReference>
<dbReference type="GeneID" id="5543701"/>
<dbReference type="eggNOG" id="ENOG502QTST">
    <property type="taxonomic scope" value="Eukaryota"/>
</dbReference>
<dbReference type="InterPro" id="IPR036322">
    <property type="entry name" value="WD40_repeat_dom_sf"/>
</dbReference>
<dbReference type="PhylomeDB" id="A7TQ50"/>
<reference evidence="2 3" key="1">
    <citation type="journal article" date="2007" name="Proc. Natl. Acad. Sci. U.S.A.">
        <title>Independent sorting-out of thousands of duplicated gene pairs in two yeast species descended from a whole-genome duplication.</title>
        <authorList>
            <person name="Scannell D.R."/>
            <person name="Frank A.C."/>
            <person name="Conant G.C."/>
            <person name="Byrne K.P."/>
            <person name="Woolfit M."/>
            <person name="Wolfe K.H."/>
        </authorList>
    </citation>
    <scope>NUCLEOTIDE SEQUENCE [LARGE SCALE GENOMIC DNA]</scope>
    <source>
        <strain evidence="3">ATCC 22028 / DSM 70294 / BCRC 21397 / CBS 2163 / NBRC 10782 / NRRL Y-8283 / UCD 57-17</strain>
    </source>
</reference>
<protein>
    <recommendedName>
        <fullName evidence="4">Protein DSE1</fullName>
    </recommendedName>
</protein>
<evidence type="ECO:0008006" key="4">
    <source>
        <dbReference type="Google" id="ProtNLM"/>
    </source>
</evidence>
<evidence type="ECO:0000313" key="2">
    <source>
        <dbReference type="EMBL" id="EDO15618.1"/>
    </source>
</evidence>
<feature type="compositionally biased region" description="Polar residues" evidence="1">
    <location>
        <begin position="499"/>
        <end position="512"/>
    </location>
</feature>
<dbReference type="RefSeq" id="XP_001643476.1">
    <property type="nucleotide sequence ID" value="XM_001643426.1"/>
</dbReference>
<sequence length="537" mass="61366">MADTINNNLLYHQPINLFRNNAISIPKRNELRLKKKNVLFNTSSANTTNKDILRKCSDQFNDYYTTKKLYSNYYQFNNNNNNNNSTDIASIDQYNNSLSVDQFNNILISNNSNLSILKIMNEKLFNLQKVNLPKDNNLISTFTDFNIESSRGTLQEESDSKYILSGDSNGNINLIKTSLENGNATILKNYNHKTYLKSLNKTDCFPIRKILNFNNNFISIINDSIFIYNLENRKKPIFLQSFQGLGSVAKHENKNLLALSGSNFGPSGLSLLDLRSNNTDKPNNLISNQYSPNLRNHESKNSNVNSLDCIWIDNYHIANTIHDTVKIWDIRSTDFSPVLNIDPKKGYIQSLSFNQSEKKNQKTLFTNDDQNNIISWDLTNFKSMKNCILSQGFNTIVQEFNENLINDVYECGNIIVNGNSGNSNYNSNFIHSNYLMNPLNDGSLLTLKNNELGLHQIKNIQCSFLQNINYNDELHSDSTLNDSTEKNDTQKVFYRNDSNKNSASTLTDQNSTYEHHHSDSLYSINKLALSGSTIYNN</sequence>
<organism evidence="3">
    <name type="scientific">Vanderwaltozyma polyspora (strain ATCC 22028 / DSM 70294 / BCRC 21397 / CBS 2163 / NBRC 10782 / NRRL Y-8283 / UCD 57-17)</name>
    <name type="common">Kluyveromyces polysporus</name>
    <dbReference type="NCBI Taxonomy" id="436907"/>
    <lineage>
        <taxon>Eukaryota</taxon>
        <taxon>Fungi</taxon>
        <taxon>Dikarya</taxon>
        <taxon>Ascomycota</taxon>
        <taxon>Saccharomycotina</taxon>
        <taxon>Saccharomycetes</taxon>
        <taxon>Saccharomycetales</taxon>
        <taxon>Saccharomycetaceae</taxon>
        <taxon>Vanderwaltozyma</taxon>
    </lineage>
</organism>
<dbReference type="HOGENOM" id="CLU_033098_0_0_1"/>
<dbReference type="EMBL" id="DS480452">
    <property type="protein sequence ID" value="EDO15618.1"/>
    <property type="molecule type" value="Genomic_DNA"/>
</dbReference>
<dbReference type="AlphaFoldDB" id="A7TQ50"/>
<proteinExistence type="predicted"/>
<dbReference type="GO" id="GO:0010969">
    <property type="term" value="P:regulation of pheromone-dependent signal transduction involved in conjugation with cellular fusion"/>
    <property type="evidence" value="ECO:0007669"/>
    <property type="project" value="EnsemblFungi"/>
</dbReference>
<accession>A7TQ50</accession>
<dbReference type="SUPFAM" id="SSF50978">
    <property type="entry name" value="WD40 repeat-like"/>
    <property type="match status" value="1"/>
</dbReference>
<keyword evidence="3" id="KW-1185">Reference proteome</keyword>
<evidence type="ECO:0000313" key="3">
    <source>
        <dbReference type="Proteomes" id="UP000000267"/>
    </source>
</evidence>
<dbReference type="FunCoup" id="A7TQ50">
    <property type="interactions" value="49"/>
</dbReference>
<dbReference type="OrthoDB" id="361494at2759"/>
<dbReference type="OMA" id="VKRFNHR"/>
<name>A7TQ50_VANPO</name>
<dbReference type="GO" id="GO:0001403">
    <property type="term" value="P:invasive growth in response to glucose limitation"/>
    <property type="evidence" value="ECO:0007669"/>
    <property type="project" value="EnsemblFungi"/>
</dbReference>
<dbReference type="STRING" id="436907.A7TQ50"/>